<feature type="region of interest" description="Disordered" evidence="8">
    <location>
        <begin position="1"/>
        <end position="24"/>
    </location>
</feature>
<evidence type="ECO:0000256" key="5">
    <source>
        <dbReference type="ARBA" id="ARBA00023159"/>
    </source>
</evidence>
<comment type="similarity">
    <text evidence="2">Belongs to the plant ACBP60 protein family.</text>
</comment>
<evidence type="ECO:0000259" key="10">
    <source>
        <dbReference type="Pfam" id="PF20451"/>
    </source>
</evidence>
<accession>A0AAV1D864</accession>
<dbReference type="GO" id="GO:0005634">
    <property type="term" value="C:nucleus"/>
    <property type="evidence" value="ECO:0007669"/>
    <property type="project" value="UniProtKB-SubCell"/>
</dbReference>
<keyword evidence="13" id="KW-1185">Reference proteome</keyword>
<dbReference type="InterPro" id="IPR012416">
    <property type="entry name" value="CBP60"/>
</dbReference>
<dbReference type="Pfam" id="PF20452">
    <property type="entry name" value="Calmod_bind_C"/>
    <property type="match status" value="1"/>
</dbReference>
<keyword evidence="5" id="KW-0010">Activator</keyword>
<dbReference type="InterPro" id="IPR046831">
    <property type="entry name" value="Calmodulin_bind_N"/>
</dbReference>
<evidence type="ECO:0000259" key="11">
    <source>
        <dbReference type="Pfam" id="PF20452"/>
    </source>
</evidence>
<evidence type="ECO:0000256" key="3">
    <source>
        <dbReference type="ARBA" id="ARBA00023015"/>
    </source>
</evidence>
<feature type="domain" description="Calmodulin binding protein C-terminal" evidence="11">
    <location>
        <begin position="314"/>
        <end position="367"/>
    </location>
</feature>
<name>A0AAV1D864_OLDCO</name>
<evidence type="ECO:0000256" key="8">
    <source>
        <dbReference type="SAM" id="MobiDB-lite"/>
    </source>
</evidence>
<evidence type="ECO:0000313" key="13">
    <source>
        <dbReference type="Proteomes" id="UP001161247"/>
    </source>
</evidence>
<dbReference type="AlphaFoldDB" id="A0AAV1D864"/>
<dbReference type="Pfam" id="PF07887">
    <property type="entry name" value="Calmodulin_bind"/>
    <property type="match status" value="1"/>
</dbReference>
<evidence type="ECO:0000256" key="2">
    <source>
        <dbReference type="ARBA" id="ARBA00007214"/>
    </source>
</evidence>
<dbReference type="InterPro" id="IPR046829">
    <property type="entry name" value="Calmod_bind_C"/>
</dbReference>
<dbReference type="PANTHER" id="PTHR31713:SF43">
    <property type="entry name" value="CALMODULIN-BINDING PROTEIN 60 G"/>
    <property type="match status" value="1"/>
</dbReference>
<dbReference type="InterPro" id="IPR046830">
    <property type="entry name" value="Calmod_bind_M"/>
</dbReference>
<evidence type="ECO:0000256" key="6">
    <source>
        <dbReference type="ARBA" id="ARBA00023163"/>
    </source>
</evidence>
<keyword evidence="3" id="KW-0805">Transcription regulation</keyword>
<feature type="domain" description="Calmodulin binding protein-like N-terminal" evidence="9">
    <location>
        <begin position="80"/>
        <end position="223"/>
    </location>
</feature>
<evidence type="ECO:0000256" key="1">
    <source>
        <dbReference type="ARBA" id="ARBA00004123"/>
    </source>
</evidence>
<evidence type="ECO:0000259" key="9">
    <source>
        <dbReference type="Pfam" id="PF07887"/>
    </source>
</evidence>
<gene>
    <name evidence="12" type="ORF">OLC1_LOCUS12643</name>
</gene>
<evidence type="ECO:0000256" key="7">
    <source>
        <dbReference type="ARBA" id="ARBA00023242"/>
    </source>
</evidence>
<comment type="subcellular location">
    <subcellularLocation>
        <location evidence="1">Nucleus</location>
    </subcellularLocation>
</comment>
<dbReference type="GO" id="GO:0043565">
    <property type="term" value="F:sequence-specific DNA binding"/>
    <property type="evidence" value="ECO:0007669"/>
    <property type="project" value="TreeGrafter"/>
</dbReference>
<evidence type="ECO:0000313" key="12">
    <source>
        <dbReference type="EMBL" id="CAI9103491.1"/>
    </source>
</evidence>
<dbReference type="Proteomes" id="UP001161247">
    <property type="component" value="Chromosome 4"/>
</dbReference>
<evidence type="ECO:0000256" key="4">
    <source>
        <dbReference type="ARBA" id="ARBA00023125"/>
    </source>
</evidence>
<keyword evidence="4" id="KW-0238">DNA-binding</keyword>
<dbReference type="PANTHER" id="PTHR31713">
    <property type="entry name" value="OS02G0177800 PROTEIN"/>
    <property type="match status" value="1"/>
</dbReference>
<dbReference type="Pfam" id="PF20451">
    <property type="entry name" value="Calmod_bind_M"/>
    <property type="match status" value="1"/>
</dbReference>
<dbReference type="GO" id="GO:0080142">
    <property type="term" value="P:regulation of salicylic acid biosynthetic process"/>
    <property type="evidence" value="ECO:0007669"/>
    <property type="project" value="TreeGrafter"/>
</dbReference>
<sequence>MVEKRRSRGGGEEGSDYSNRSKRPNSFIRDVSRISQQELGRTLEPYLRNVVREEINRVFCSYLIRDSHNQIDVGVGSRSLQLHFEGRLPNTLFTGCKVETEDRATIKVVLRDAMTRKLIRSGPHSTAKVTLRVLDGDFNKDDRDDWPPQEFHNRTVQQREGKRPLVTGTLVLALKEGIGYVEDVSFTDNSSWTRSGKFRLGATTSDPNMIREGVTNVFKVKDHRGESYKKHDRPSSGDEVWRLKKIAKDGASHNRLTDSGIFDVKGFLRLYVTDPATLRHILGKKTSDKTWNTIIRHATACLLDENDLYQFNAPDGTVLVLNSIYEVDGVIFDGDHYLSLNMLSMSQKLLVDKWKKVVYKNLNFVVPIEEHSLLLRQMLLQSLQMSSSYSNPIIIPMAPQNVNFPVERDEYEILLNPHNVQVSPANAYGAEGNQSRTAAGTSYQIETFDSVVSNGLMSSDSYDEFPSDGYGLDTPTSLRSFGSTEQLAVSENFLVATSPWQGNGYYQYPKNNPALGFVSSDFGIRISGYGKPKASWCKIRAVVKFRMIKSRCQKYGKAPKYTPF</sequence>
<keyword evidence="6" id="KW-0804">Transcription</keyword>
<reference evidence="12" key="1">
    <citation type="submission" date="2023-03" db="EMBL/GenBank/DDBJ databases">
        <authorList>
            <person name="Julca I."/>
        </authorList>
    </citation>
    <scope>NUCLEOTIDE SEQUENCE</scope>
</reference>
<dbReference type="GO" id="GO:0003700">
    <property type="term" value="F:DNA-binding transcription factor activity"/>
    <property type="evidence" value="ECO:0007669"/>
    <property type="project" value="TreeGrafter"/>
</dbReference>
<protein>
    <submittedName>
        <fullName evidence="12">OLC1v1001983C2</fullName>
    </submittedName>
</protein>
<feature type="domain" description="Calmodulin binding protein central" evidence="10">
    <location>
        <begin position="237"/>
        <end position="301"/>
    </location>
</feature>
<dbReference type="GO" id="GO:0005516">
    <property type="term" value="F:calmodulin binding"/>
    <property type="evidence" value="ECO:0007669"/>
    <property type="project" value="InterPro"/>
</dbReference>
<proteinExistence type="inferred from homology"/>
<organism evidence="12 13">
    <name type="scientific">Oldenlandia corymbosa var. corymbosa</name>
    <dbReference type="NCBI Taxonomy" id="529605"/>
    <lineage>
        <taxon>Eukaryota</taxon>
        <taxon>Viridiplantae</taxon>
        <taxon>Streptophyta</taxon>
        <taxon>Embryophyta</taxon>
        <taxon>Tracheophyta</taxon>
        <taxon>Spermatophyta</taxon>
        <taxon>Magnoliopsida</taxon>
        <taxon>eudicotyledons</taxon>
        <taxon>Gunneridae</taxon>
        <taxon>Pentapetalae</taxon>
        <taxon>asterids</taxon>
        <taxon>lamiids</taxon>
        <taxon>Gentianales</taxon>
        <taxon>Rubiaceae</taxon>
        <taxon>Rubioideae</taxon>
        <taxon>Spermacoceae</taxon>
        <taxon>Hedyotis-Oldenlandia complex</taxon>
        <taxon>Oldenlandia</taxon>
    </lineage>
</organism>
<keyword evidence="7" id="KW-0539">Nucleus</keyword>
<dbReference type="EMBL" id="OX459121">
    <property type="protein sequence ID" value="CAI9103491.1"/>
    <property type="molecule type" value="Genomic_DNA"/>
</dbReference>